<evidence type="ECO:0000256" key="1">
    <source>
        <dbReference type="SAM" id="SignalP"/>
    </source>
</evidence>
<organism evidence="2">
    <name type="scientific">Vitis vinifera</name>
    <name type="common">Grape</name>
    <dbReference type="NCBI Taxonomy" id="29760"/>
    <lineage>
        <taxon>Eukaryota</taxon>
        <taxon>Viridiplantae</taxon>
        <taxon>Streptophyta</taxon>
        <taxon>Embryophyta</taxon>
        <taxon>Tracheophyta</taxon>
        <taxon>Spermatophyta</taxon>
        <taxon>Magnoliopsida</taxon>
        <taxon>eudicotyledons</taxon>
        <taxon>Gunneridae</taxon>
        <taxon>Pentapetalae</taxon>
        <taxon>rosids</taxon>
        <taxon>Vitales</taxon>
        <taxon>Vitaceae</taxon>
        <taxon>Viteae</taxon>
        <taxon>Vitis</taxon>
    </lineage>
</organism>
<evidence type="ECO:0000313" key="2">
    <source>
        <dbReference type="EMBL" id="CAN69020.1"/>
    </source>
</evidence>
<feature type="chain" id="PRO_5002679233" evidence="1">
    <location>
        <begin position="23"/>
        <end position="218"/>
    </location>
</feature>
<proteinExistence type="predicted"/>
<accession>A5AH33</accession>
<dbReference type="AlphaFoldDB" id="A5AH33"/>
<keyword evidence="1" id="KW-0732">Signal</keyword>
<dbReference type="EMBL" id="AM426657">
    <property type="protein sequence ID" value="CAN69020.1"/>
    <property type="molecule type" value="Genomic_DNA"/>
</dbReference>
<protein>
    <submittedName>
        <fullName evidence="2">Uncharacterized protein</fullName>
    </submittedName>
</protein>
<gene>
    <name evidence="2" type="ORF">VITISV_006853</name>
</gene>
<feature type="signal peptide" evidence="1">
    <location>
        <begin position="1"/>
        <end position="22"/>
    </location>
</feature>
<name>A5AH33_VITVI</name>
<sequence length="218" mass="24049">MLKCSLLLIHTLLYTLKSLLEALKMRSETSLILIYAILHRVESSIIDYGKLLHTSVKMHLSLSPSLCWRSLNSPNPGAIGGLLKLHPPQGLLIISVINGRGLKVCLFAQINPAILEYSSKEAAIGEYLSRAPIVGYHIHHHQIPYMNPSSHQNGVHFESLKDGVDHVMKDSVGHGQAVCQWFAHPLGVYKAAQSLNSLSRLKTRHSGPNLGLVYPESN</sequence>
<reference evidence="2" key="1">
    <citation type="journal article" date="2007" name="PLoS ONE">
        <title>The first genome sequence of an elite grapevine cultivar (Pinot noir Vitis vinifera L.): coping with a highly heterozygous genome.</title>
        <authorList>
            <person name="Velasco R."/>
            <person name="Zharkikh A."/>
            <person name="Troggio M."/>
            <person name="Cartwright D.A."/>
            <person name="Cestaro A."/>
            <person name="Pruss D."/>
            <person name="Pindo M."/>
            <person name="FitzGerald L.M."/>
            <person name="Vezzulli S."/>
            <person name="Reid J."/>
            <person name="Malacarne G."/>
            <person name="Iliev D."/>
            <person name="Coppola G."/>
            <person name="Wardell B."/>
            <person name="Micheletti D."/>
            <person name="Macalma T."/>
            <person name="Facci M."/>
            <person name="Mitchell J.T."/>
            <person name="Perazzolli M."/>
            <person name="Eldredge G."/>
            <person name="Gatto P."/>
            <person name="Oyzerski R."/>
            <person name="Moretto M."/>
            <person name="Gutin N."/>
            <person name="Stefanini M."/>
            <person name="Chen Y."/>
            <person name="Segala C."/>
            <person name="Davenport C."/>
            <person name="Dematte L."/>
            <person name="Mraz A."/>
            <person name="Battilana J."/>
            <person name="Stormo K."/>
            <person name="Costa F."/>
            <person name="Tao Q."/>
            <person name="Si-Ammour A."/>
            <person name="Harkins T."/>
            <person name="Lackey A."/>
            <person name="Perbost C."/>
            <person name="Taillon B."/>
            <person name="Stella A."/>
            <person name="Solovyev V."/>
            <person name="Fawcett J.A."/>
            <person name="Sterck L."/>
            <person name="Vandepoele K."/>
            <person name="Grando S.M."/>
            <person name="Toppo S."/>
            <person name="Moser C."/>
            <person name="Lanchbury J."/>
            <person name="Bogden R."/>
            <person name="Skolnick M."/>
            <person name="Sgaramella V."/>
            <person name="Bhatnagar S.K."/>
            <person name="Fontana P."/>
            <person name="Gutin A."/>
            <person name="Van de Peer Y."/>
            <person name="Salamini F."/>
            <person name="Viola R."/>
        </authorList>
    </citation>
    <scope>NUCLEOTIDE SEQUENCE</scope>
</reference>